<dbReference type="InParanoid" id="A0A251TND0"/>
<dbReference type="PANTHER" id="PTHR46616">
    <property type="entry name" value="UBIQUITIN-PROTEIN LIGASE"/>
    <property type="match status" value="1"/>
</dbReference>
<protein>
    <recommendedName>
        <fullName evidence="4">Zinc finger, RING/FYVE/PHD-type</fullName>
    </recommendedName>
</protein>
<evidence type="ECO:0008006" key="4">
    <source>
        <dbReference type="Google" id="ProtNLM"/>
    </source>
</evidence>
<evidence type="ECO:0000313" key="3">
    <source>
        <dbReference type="Proteomes" id="UP000215914"/>
    </source>
</evidence>
<dbReference type="PANTHER" id="PTHR46616:SF10">
    <property type="entry name" value="RING_U-BOX SUPERFAMILY PROTEIN-RELATED"/>
    <property type="match status" value="1"/>
</dbReference>
<organism evidence="2 3">
    <name type="scientific">Helianthus annuus</name>
    <name type="common">Common sunflower</name>
    <dbReference type="NCBI Taxonomy" id="4232"/>
    <lineage>
        <taxon>Eukaryota</taxon>
        <taxon>Viridiplantae</taxon>
        <taxon>Streptophyta</taxon>
        <taxon>Embryophyta</taxon>
        <taxon>Tracheophyta</taxon>
        <taxon>Spermatophyta</taxon>
        <taxon>Magnoliopsida</taxon>
        <taxon>eudicotyledons</taxon>
        <taxon>Gunneridae</taxon>
        <taxon>Pentapetalae</taxon>
        <taxon>asterids</taxon>
        <taxon>campanulids</taxon>
        <taxon>Asterales</taxon>
        <taxon>Asteraceae</taxon>
        <taxon>Asteroideae</taxon>
        <taxon>Heliantheae alliance</taxon>
        <taxon>Heliantheae</taxon>
        <taxon>Helianthus</taxon>
    </lineage>
</organism>
<evidence type="ECO:0000313" key="2">
    <source>
        <dbReference type="EMBL" id="OTG12289.1"/>
    </source>
</evidence>
<gene>
    <name evidence="2" type="ORF">HannXRQ_Chr10g0308061</name>
</gene>
<evidence type="ECO:0000256" key="1">
    <source>
        <dbReference type="SAM" id="MobiDB-lite"/>
    </source>
</evidence>
<sequence>MWGFGSKAITVSSRPRIDSARPSQASSDCSDDEISVNNSREEGLECAICSESFNIVDVCLGHVMVGDNSI</sequence>
<feature type="region of interest" description="Disordered" evidence="1">
    <location>
        <begin position="1"/>
        <end position="34"/>
    </location>
</feature>
<accession>A0A251TND0</accession>
<dbReference type="AlphaFoldDB" id="A0A251TND0"/>
<keyword evidence="3" id="KW-1185">Reference proteome</keyword>
<dbReference type="Proteomes" id="UP000215914">
    <property type="component" value="Chromosome 10"/>
</dbReference>
<reference evidence="3" key="1">
    <citation type="journal article" date="2017" name="Nature">
        <title>The sunflower genome provides insights into oil metabolism, flowering and Asterid evolution.</title>
        <authorList>
            <person name="Badouin H."/>
            <person name="Gouzy J."/>
            <person name="Grassa C.J."/>
            <person name="Murat F."/>
            <person name="Staton S.E."/>
            <person name="Cottret L."/>
            <person name="Lelandais-Briere C."/>
            <person name="Owens G.L."/>
            <person name="Carrere S."/>
            <person name="Mayjonade B."/>
            <person name="Legrand L."/>
            <person name="Gill N."/>
            <person name="Kane N.C."/>
            <person name="Bowers J.E."/>
            <person name="Hubner S."/>
            <person name="Bellec A."/>
            <person name="Berard A."/>
            <person name="Berges H."/>
            <person name="Blanchet N."/>
            <person name="Boniface M.C."/>
            <person name="Brunel D."/>
            <person name="Catrice O."/>
            <person name="Chaidir N."/>
            <person name="Claudel C."/>
            <person name="Donnadieu C."/>
            <person name="Faraut T."/>
            <person name="Fievet G."/>
            <person name="Helmstetter N."/>
            <person name="King M."/>
            <person name="Knapp S.J."/>
            <person name="Lai Z."/>
            <person name="Le Paslier M.C."/>
            <person name="Lippi Y."/>
            <person name="Lorenzon L."/>
            <person name="Mandel J.R."/>
            <person name="Marage G."/>
            <person name="Marchand G."/>
            <person name="Marquand E."/>
            <person name="Bret-Mestries E."/>
            <person name="Morien E."/>
            <person name="Nambeesan S."/>
            <person name="Nguyen T."/>
            <person name="Pegot-Espagnet P."/>
            <person name="Pouilly N."/>
            <person name="Raftis F."/>
            <person name="Sallet E."/>
            <person name="Schiex T."/>
            <person name="Thomas J."/>
            <person name="Vandecasteele C."/>
            <person name="Vares D."/>
            <person name="Vear F."/>
            <person name="Vautrin S."/>
            <person name="Crespi M."/>
            <person name="Mangin B."/>
            <person name="Burke J.M."/>
            <person name="Salse J."/>
            <person name="Munos S."/>
            <person name="Vincourt P."/>
            <person name="Rieseberg L.H."/>
            <person name="Langlade N.B."/>
        </authorList>
    </citation>
    <scope>NUCLEOTIDE SEQUENCE [LARGE SCALE GENOMIC DNA]</scope>
    <source>
        <strain evidence="3">cv. SF193</strain>
    </source>
</reference>
<proteinExistence type="predicted"/>
<name>A0A251TND0_HELAN</name>
<dbReference type="EMBL" id="CM007899">
    <property type="protein sequence ID" value="OTG12289.1"/>
    <property type="molecule type" value="Genomic_DNA"/>
</dbReference>